<protein>
    <recommendedName>
        <fullName evidence="4">PLC-like phosphodiesterase</fullName>
    </recommendedName>
</protein>
<name>A0A1Y2CS05_9FUNG</name>
<dbReference type="InterPro" id="IPR017946">
    <property type="entry name" value="PLC-like_Pdiesterase_TIM-brl"/>
</dbReference>
<reference evidence="2 3" key="1">
    <citation type="submission" date="2016-07" db="EMBL/GenBank/DDBJ databases">
        <title>Pervasive Adenine N6-methylation of Active Genes in Fungi.</title>
        <authorList>
            <consortium name="DOE Joint Genome Institute"/>
            <person name="Mondo S.J."/>
            <person name="Dannebaum R.O."/>
            <person name="Kuo R.C."/>
            <person name="Labutti K."/>
            <person name="Haridas S."/>
            <person name="Kuo A."/>
            <person name="Salamov A."/>
            <person name="Ahrendt S.R."/>
            <person name="Lipzen A."/>
            <person name="Sullivan W."/>
            <person name="Andreopoulos W.B."/>
            <person name="Clum A."/>
            <person name="Lindquist E."/>
            <person name="Daum C."/>
            <person name="Ramamoorthy G.K."/>
            <person name="Gryganskyi A."/>
            <person name="Culley D."/>
            <person name="Magnuson J.K."/>
            <person name="James T.Y."/>
            <person name="O'Malley M.A."/>
            <person name="Stajich J.E."/>
            <person name="Spatafora J.W."/>
            <person name="Visel A."/>
            <person name="Grigoriev I.V."/>
        </authorList>
    </citation>
    <scope>NUCLEOTIDE SEQUENCE [LARGE SCALE GENOMIC DNA]</scope>
    <source>
        <strain evidence="2 3">JEL800</strain>
    </source>
</reference>
<feature type="compositionally biased region" description="Basic residues" evidence="1">
    <location>
        <begin position="441"/>
        <end position="450"/>
    </location>
</feature>
<dbReference type="Gene3D" id="3.20.20.190">
    <property type="entry name" value="Phosphatidylinositol (PI) phosphodiesterase"/>
    <property type="match status" value="1"/>
</dbReference>
<dbReference type="GO" id="GO:0008081">
    <property type="term" value="F:phosphoric diester hydrolase activity"/>
    <property type="evidence" value="ECO:0007669"/>
    <property type="project" value="InterPro"/>
</dbReference>
<dbReference type="AlphaFoldDB" id="A0A1Y2CS05"/>
<dbReference type="Proteomes" id="UP000193642">
    <property type="component" value="Unassembled WGS sequence"/>
</dbReference>
<sequence>MVLDTANWMSTQTRKYLHTIAIPATHHSALRNIACGNLTICQNMSLSDQLESGVRALDLRWTYGIVGSPLMLSHTLQIILIDAGYDGDNPTEETGKEFFKVWDQYLGLDMLMTSDQSRSLTIGELCRINKRVGLLNNPLGNGNSPHTLIRSVNHVQNWAISKCAPKRDARELTLLACQTTPTAGVQIGNFLIPSVFGVPLIPGTIFHDAKLYDCDSTQQRQIFEGYYCPPFHPQNAIKEMDEWSNDINKGFGGAYVSLEPIWTSNACEGCTGIRVWRSKNAQSGYTDMAKGTGGDYRYIEVTRSPGPKIVEIRLWRTSRGSKPSVSGYKYCDDLNQGRGGDDLYSDWEPPHHPKKSDWDVPHKPKKSDVKKADAGPVKPPKKTDDGKVKEPKKSHGPKPPKKSDAKPPKKPDAKPSKKADDDGDSHEKPPKKSDEKENHPHPKKTGSHKN</sequence>
<proteinExistence type="predicted"/>
<comment type="caution">
    <text evidence="2">The sequence shown here is derived from an EMBL/GenBank/DDBJ whole genome shotgun (WGS) entry which is preliminary data.</text>
</comment>
<evidence type="ECO:0000313" key="2">
    <source>
        <dbReference type="EMBL" id="ORY49781.1"/>
    </source>
</evidence>
<evidence type="ECO:0000256" key="1">
    <source>
        <dbReference type="SAM" id="MobiDB-lite"/>
    </source>
</evidence>
<dbReference type="STRING" id="329046.A0A1Y2CS05"/>
<dbReference type="OrthoDB" id="1046782at2759"/>
<keyword evidence="3" id="KW-1185">Reference proteome</keyword>
<evidence type="ECO:0008006" key="4">
    <source>
        <dbReference type="Google" id="ProtNLM"/>
    </source>
</evidence>
<dbReference type="GO" id="GO:0006629">
    <property type="term" value="P:lipid metabolic process"/>
    <property type="evidence" value="ECO:0007669"/>
    <property type="project" value="InterPro"/>
</dbReference>
<feature type="region of interest" description="Disordered" evidence="1">
    <location>
        <begin position="341"/>
        <end position="450"/>
    </location>
</feature>
<accession>A0A1Y2CS05</accession>
<gene>
    <name evidence="2" type="ORF">BCR33DRAFT_847065</name>
</gene>
<feature type="compositionally biased region" description="Basic and acidic residues" evidence="1">
    <location>
        <begin position="401"/>
        <end position="440"/>
    </location>
</feature>
<feature type="compositionally biased region" description="Basic and acidic residues" evidence="1">
    <location>
        <begin position="348"/>
        <end position="373"/>
    </location>
</feature>
<feature type="compositionally biased region" description="Basic and acidic residues" evidence="1">
    <location>
        <begin position="381"/>
        <end position="393"/>
    </location>
</feature>
<dbReference type="SUPFAM" id="SSF51695">
    <property type="entry name" value="PLC-like phosphodiesterases"/>
    <property type="match status" value="1"/>
</dbReference>
<dbReference type="EMBL" id="MCGO01000008">
    <property type="protein sequence ID" value="ORY49781.1"/>
    <property type="molecule type" value="Genomic_DNA"/>
</dbReference>
<evidence type="ECO:0000313" key="3">
    <source>
        <dbReference type="Proteomes" id="UP000193642"/>
    </source>
</evidence>
<organism evidence="2 3">
    <name type="scientific">Rhizoclosmatium globosum</name>
    <dbReference type="NCBI Taxonomy" id="329046"/>
    <lineage>
        <taxon>Eukaryota</taxon>
        <taxon>Fungi</taxon>
        <taxon>Fungi incertae sedis</taxon>
        <taxon>Chytridiomycota</taxon>
        <taxon>Chytridiomycota incertae sedis</taxon>
        <taxon>Chytridiomycetes</taxon>
        <taxon>Chytridiales</taxon>
        <taxon>Chytriomycetaceae</taxon>
        <taxon>Rhizoclosmatium</taxon>
    </lineage>
</organism>